<keyword evidence="10" id="KW-0539">Nucleus</keyword>
<feature type="domain" description="GATA-type" evidence="13">
    <location>
        <begin position="310"/>
        <end position="369"/>
    </location>
</feature>
<comment type="subcellular location">
    <subcellularLocation>
        <location evidence="1">Nucleus</location>
    </subcellularLocation>
</comment>
<organism evidence="14">
    <name type="scientific">Lygus hesperus</name>
    <name type="common">Western plant bug</name>
    <dbReference type="NCBI Taxonomy" id="30085"/>
    <lineage>
        <taxon>Eukaryota</taxon>
        <taxon>Metazoa</taxon>
        <taxon>Ecdysozoa</taxon>
        <taxon>Arthropoda</taxon>
        <taxon>Hexapoda</taxon>
        <taxon>Insecta</taxon>
        <taxon>Pterygota</taxon>
        <taxon>Neoptera</taxon>
        <taxon>Paraneoptera</taxon>
        <taxon>Hemiptera</taxon>
        <taxon>Heteroptera</taxon>
        <taxon>Panheteroptera</taxon>
        <taxon>Cimicomorpha</taxon>
        <taxon>Miridae</taxon>
        <taxon>Mirini</taxon>
        <taxon>Lygus</taxon>
    </lineage>
</organism>
<evidence type="ECO:0000256" key="2">
    <source>
        <dbReference type="ARBA" id="ARBA00022723"/>
    </source>
</evidence>
<dbReference type="GO" id="GO:0008270">
    <property type="term" value="F:zinc ion binding"/>
    <property type="evidence" value="ECO:0007669"/>
    <property type="project" value="UniProtKB-KW"/>
</dbReference>
<keyword evidence="6" id="KW-0805">Transcription regulation</keyword>
<feature type="region of interest" description="Disordered" evidence="12">
    <location>
        <begin position="173"/>
        <end position="192"/>
    </location>
</feature>
<reference evidence="14" key="1">
    <citation type="journal article" date="2014" name="PLoS ONE">
        <title>Transcriptome-Based Identification of ABC Transporters in the Western Tarnished Plant Bug Lygus hesperus.</title>
        <authorList>
            <person name="Hull J.J."/>
            <person name="Chaney K."/>
            <person name="Geib S.M."/>
            <person name="Fabrick J.A."/>
            <person name="Brent C.S."/>
            <person name="Walsh D."/>
            <person name="Lavine L.C."/>
        </authorList>
    </citation>
    <scope>NUCLEOTIDE SEQUENCE</scope>
</reference>
<dbReference type="InterPro" id="IPR039355">
    <property type="entry name" value="Transcription_factor_GATA"/>
</dbReference>
<keyword evidence="4 11" id="KW-0863">Zinc-finger</keyword>
<evidence type="ECO:0000256" key="1">
    <source>
        <dbReference type="ARBA" id="ARBA00004123"/>
    </source>
</evidence>
<dbReference type="AlphaFoldDB" id="A0A0A9WR62"/>
<feature type="compositionally biased region" description="Polar residues" evidence="12">
    <location>
        <begin position="127"/>
        <end position="149"/>
    </location>
</feature>
<dbReference type="GO" id="GO:0000981">
    <property type="term" value="F:DNA-binding transcription factor activity, RNA polymerase II-specific"/>
    <property type="evidence" value="ECO:0007669"/>
    <property type="project" value="TreeGrafter"/>
</dbReference>
<evidence type="ECO:0000313" key="14">
    <source>
        <dbReference type="EMBL" id="JAG09911.1"/>
    </source>
</evidence>
<dbReference type="GO" id="GO:0000122">
    <property type="term" value="P:negative regulation of transcription by RNA polymerase II"/>
    <property type="evidence" value="ECO:0007669"/>
    <property type="project" value="TreeGrafter"/>
</dbReference>
<proteinExistence type="predicted"/>
<dbReference type="FunFam" id="3.30.50.10:FF:000032">
    <property type="entry name" value="Transcription factor GATA-3"/>
    <property type="match status" value="1"/>
</dbReference>
<dbReference type="PROSITE" id="PS00344">
    <property type="entry name" value="GATA_ZN_FINGER_1"/>
    <property type="match status" value="2"/>
</dbReference>
<evidence type="ECO:0000256" key="3">
    <source>
        <dbReference type="ARBA" id="ARBA00022737"/>
    </source>
</evidence>
<dbReference type="GO" id="GO:0045165">
    <property type="term" value="P:cell fate commitment"/>
    <property type="evidence" value="ECO:0007669"/>
    <property type="project" value="TreeGrafter"/>
</dbReference>
<dbReference type="GO" id="GO:0000978">
    <property type="term" value="F:RNA polymerase II cis-regulatory region sequence-specific DNA binding"/>
    <property type="evidence" value="ECO:0007669"/>
    <property type="project" value="TreeGrafter"/>
</dbReference>
<dbReference type="SMART" id="SM00401">
    <property type="entry name" value="ZnF_GATA"/>
    <property type="match status" value="2"/>
</dbReference>
<feature type="compositionally biased region" description="Polar residues" evidence="12">
    <location>
        <begin position="490"/>
        <end position="501"/>
    </location>
</feature>
<gene>
    <name evidence="14" type="primary">gata4_9</name>
    <name evidence="14" type="ORF">CM83_61111</name>
</gene>
<feature type="domain" description="GATA-type" evidence="13">
    <location>
        <begin position="368"/>
        <end position="421"/>
    </location>
</feature>
<reference evidence="14" key="2">
    <citation type="submission" date="2014-07" db="EMBL/GenBank/DDBJ databases">
        <authorList>
            <person name="Hull J."/>
        </authorList>
    </citation>
    <scope>NUCLEOTIDE SEQUENCE</scope>
</reference>
<feature type="compositionally biased region" description="Polar residues" evidence="12">
    <location>
        <begin position="210"/>
        <end position="234"/>
    </location>
</feature>
<evidence type="ECO:0000256" key="11">
    <source>
        <dbReference type="PROSITE-ProRule" id="PRU00094"/>
    </source>
</evidence>
<accession>A0A0A9WR62</accession>
<keyword evidence="7" id="KW-0238">DNA-binding</keyword>
<evidence type="ECO:0000256" key="9">
    <source>
        <dbReference type="ARBA" id="ARBA00023163"/>
    </source>
</evidence>
<evidence type="ECO:0000259" key="13">
    <source>
        <dbReference type="PROSITE" id="PS50114"/>
    </source>
</evidence>
<keyword evidence="8" id="KW-0010">Activator</keyword>
<keyword evidence="2" id="KW-0479">Metal-binding</keyword>
<dbReference type="EMBL" id="GBHO01033693">
    <property type="protein sequence ID" value="JAG09911.1"/>
    <property type="molecule type" value="Transcribed_RNA"/>
</dbReference>
<name>A0A0A9WR62_LYGHE</name>
<feature type="region of interest" description="Disordered" evidence="12">
    <location>
        <begin position="210"/>
        <end position="236"/>
    </location>
</feature>
<dbReference type="FunFam" id="3.30.50.10:FF:000001">
    <property type="entry name" value="GATA transcription factor (GATAd)"/>
    <property type="match status" value="1"/>
</dbReference>
<dbReference type="InterPro" id="IPR013088">
    <property type="entry name" value="Znf_NHR/GATA"/>
</dbReference>
<evidence type="ECO:0000256" key="6">
    <source>
        <dbReference type="ARBA" id="ARBA00023015"/>
    </source>
</evidence>
<evidence type="ECO:0000256" key="10">
    <source>
        <dbReference type="ARBA" id="ARBA00023242"/>
    </source>
</evidence>
<evidence type="ECO:0000256" key="4">
    <source>
        <dbReference type="ARBA" id="ARBA00022771"/>
    </source>
</evidence>
<dbReference type="Pfam" id="PF00320">
    <property type="entry name" value="GATA"/>
    <property type="match status" value="2"/>
</dbReference>
<feature type="region of interest" description="Disordered" evidence="12">
    <location>
        <begin position="127"/>
        <end position="166"/>
    </location>
</feature>
<evidence type="ECO:0000256" key="8">
    <source>
        <dbReference type="ARBA" id="ARBA00023159"/>
    </source>
</evidence>
<dbReference type="CDD" id="cd00202">
    <property type="entry name" value="ZnF_GATA"/>
    <property type="match status" value="2"/>
</dbReference>
<evidence type="ECO:0000256" key="5">
    <source>
        <dbReference type="ARBA" id="ARBA00022833"/>
    </source>
</evidence>
<dbReference type="PROSITE" id="PS50114">
    <property type="entry name" value="GATA_ZN_FINGER_2"/>
    <property type="match status" value="2"/>
</dbReference>
<evidence type="ECO:0000256" key="7">
    <source>
        <dbReference type="ARBA" id="ARBA00023125"/>
    </source>
</evidence>
<sequence>MEGVLAQLPAEHSSNGDEPVVVVAISADLSEVPLSDNLSPKGPTSIGGEWRDASDSIIKDEDVSAHEDSVAASRIAHSPSPQTHYIPYDSTDPSVVGYRTSNLYGNVKNGYGEDMSYLGMSGFTGGSASYDQQSQGPDASEGSGHSSPSPLVRDQSPPVQDYCTTQPTDIHSLQTGYTAGSPSQDHFSPSAMYQPSAGSVYSNGLQNFYSTAMPSSPDPNENNASAPQHLSWTPLTGDDYGSANSLKLNARSSLPAFTQRFRPYPSSAYHLPTQQEAFWPTPTSVGVTHSHQYPAATSLSQSGEQEVECFTEGRECVNCGAISTPLWRRDGTGHYLCNACGLYHKMNGMNRPLVRQPRRLFLFQSTKGRQGLTCSNCNTGTTALWRRNAQGEPVCNACGLYYKLHGVNRPLTMRKDCIQTRKRKPKGSSKPEGVPANKRMKIDHSLTGFNELRPPVSAAATAYSSIYSAHGFGSYLDPLTIKQEMETPHIVSNPNSSGSASKQERGSVVV</sequence>
<feature type="region of interest" description="Disordered" evidence="12">
    <location>
        <begin position="489"/>
        <end position="510"/>
    </location>
</feature>
<dbReference type="InterPro" id="IPR000679">
    <property type="entry name" value="Znf_GATA"/>
</dbReference>
<dbReference type="PANTHER" id="PTHR10071">
    <property type="entry name" value="TRANSCRIPTION FACTOR GATA FAMILY MEMBER"/>
    <property type="match status" value="1"/>
</dbReference>
<dbReference type="SUPFAM" id="SSF57716">
    <property type="entry name" value="Glucocorticoid receptor-like (DNA-binding domain)"/>
    <property type="match status" value="2"/>
</dbReference>
<keyword evidence="3" id="KW-0677">Repeat</keyword>
<dbReference type="GO" id="GO:0005634">
    <property type="term" value="C:nucleus"/>
    <property type="evidence" value="ECO:0007669"/>
    <property type="project" value="UniProtKB-SubCell"/>
</dbReference>
<protein>
    <submittedName>
        <fullName evidence="14">Transcription factor GATA-4</fullName>
    </submittedName>
</protein>
<evidence type="ECO:0000256" key="12">
    <source>
        <dbReference type="SAM" id="MobiDB-lite"/>
    </source>
</evidence>
<dbReference type="Gene3D" id="3.30.50.10">
    <property type="entry name" value="Erythroid Transcription Factor GATA-1, subunit A"/>
    <property type="match status" value="2"/>
</dbReference>
<keyword evidence="9" id="KW-0804">Transcription</keyword>
<keyword evidence="5" id="KW-0862">Zinc</keyword>
<dbReference type="PRINTS" id="PR00619">
    <property type="entry name" value="GATAZNFINGER"/>
</dbReference>
<dbReference type="GO" id="GO:0045944">
    <property type="term" value="P:positive regulation of transcription by RNA polymerase II"/>
    <property type="evidence" value="ECO:0007669"/>
    <property type="project" value="TreeGrafter"/>
</dbReference>
<dbReference type="PANTHER" id="PTHR10071:SF337">
    <property type="entry name" value="GATA-BINDING FACTOR A"/>
    <property type="match status" value="1"/>
</dbReference>